<name>A0AC58TPK2_TOBAC</name>
<evidence type="ECO:0000313" key="2">
    <source>
        <dbReference type="RefSeq" id="XP_075099157.1"/>
    </source>
</evidence>
<dbReference type="RefSeq" id="XP_075099157.1">
    <property type="nucleotide sequence ID" value="XM_075243056.1"/>
</dbReference>
<gene>
    <name evidence="2" type="primary">LOC142176020</name>
</gene>
<sequence length="121" mass="13756">MENVFKGVGIGAVLISESGQHYPALAKIIFHFTNNMGEYEACILEISMEVDMNIIEVLVIGDFDLLIHQVQGERTTKNIKILLYLHCVKELCKKFTNIELKYIHRIQNKFADALANLSSMI</sequence>
<evidence type="ECO:0000313" key="1">
    <source>
        <dbReference type="Proteomes" id="UP000790787"/>
    </source>
</evidence>
<reference evidence="2" key="2">
    <citation type="submission" date="2025-08" db="UniProtKB">
        <authorList>
            <consortium name="RefSeq"/>
        </authorList>
    </citation>
    <scope>IDENTIFICATION</scope>
    <source>
        <tissue evidence="2">Leaf</tissue>
    </source>
</reference>
<proteinExistence type="predicted"/>
<dbReference type="Proteomes" id="UP000790787">
    <property type="component" value="Chromosome 22"/>
</dbReference>
<keyword evidence="1" id="KW-1185">Reference proteome</keyword>
<reference evidence="1" key="1">
    <citation type="journal article" date="2014" name="Nat. Commun.">
        <title>The tobacco genome sequence and its comparison with those of tomato and potato.</title>
        <authorList>
            <person name="Sierro N."/>
            <person name="Battey J.N."/>
            <person name="Ouadi S."/>
            <person name="Bakaher N."/>
            <person name="Bovet L."/>
            <person name="Willig A."/>
            <person name="Goepfert S."/>
            <person name="Peitsch M.C."/>
            <person name="Ivanov N.V."/>
        </authorList>
    </citation>
    <scope>NUCLEOTIDE SEQUENCE [LARGE SCALE GENOMIC DNA]</scope>
</reference>
<protein>
    <submittedName>
        <fullName evidence="2">Uncharacterized protein LOC142176020</fullName>
    </submittedName>
</protein>
<accession>A0AC58TPK2</accession>
<organism evidence="1 2">
    <name type="scientific">Nicotiana tabacum</name>
    <name type="common">Common tobacco</name>
    <dbReference type="NCBI Taxonomy" id="4097"/>
    <lineage>
        <taxon>Eukaryota</taxon>
        <taxon>Viridiplantae</taxon>
        <taxon>Streptophyta</taxon>
        <taxon>Embryophyta</taxon>
        <taxon>Tracheophyta</taxon>
        <taxon>Spermatophyta</taxon>
        <taxon>Magnoliopsida</taxon>
        <taxon>eudicotyledons</taxon>
        <taxon>Gunneridae</taxon>
        <taxon>Pentapetalae</taxon>
        <taxon>asterids</taxon>
        <taxon>lamiids</taxon>
        <taxon>Solanales</taxon>
        <taxon>Solanaceae</taxon>
        <taxon>Nicotianoideae</taxon>
        <taxon>Nicotianeae</taxon>
        <taxon>Nicotiana</taxon>
    </lineage>
</organism>